<evidence type="ECO:0000256" key="4">
    <source>
        <dbReference type="ARBA" id="ARBA00022525"/>
    </source>
</evidence>
<evidence type="ECO:0000256" key="3">
    <source>
        <dbReference type="ARBA" id="ARBA00012736"/>
    </source>
</evidence>
<dbReference type="PANTHER" id="PTHR31884">
    <property type="entry name" value="POLYGALACTURONASE"/>
    <property type="match status" value="1"/>
</dbReference>
<dbReference type="EMBL" id="JAPWTJ010001656">
    <property type="protein sequence ID" value="KAJ8970225.1"/>
    <property type="molecule type" value="Genomic_DNA"/>
</dbReference>
<gene>
    <name evidence="15" type="ORF">NQ317_003771</name>
</gene>
<evidence type="ECO:0000256" key="14">
    <source>
        <dbReference type="SAM" id="SignalP"/>
    </source>
</evidence>
<dbReference type="InterPro" id="IPR000743">
    <property type="entry name" value="Glyco_hydro_28"/>
</dbReference>
<organism evidence="15 16">
    <name type="scientific">Molorchus minor</name>
    <dbReference type="NCBI Taxonomy" id="1323400"/>
    <lineage>
        <taxon>Eukaryota</taxon>
        <taxon>Metazoa</taxon>
        <taxon>Ecdysozoa</taxon>
        <taxon>Arthropoda</taxon>
        <taxon>Hexapoda</taxon>
        <taxon>Insecta</taxon>
        <taxon>Pterygota</taxon>
        <taxon>Neoptera</taxon>
        <taxon>Endopterygota</taxon>
        <taxon>Coleoptera</taxon>
        <taxon>Polyphaga</taxon>
        <taxon>Cucujiformia</taxon>
        <taxon>Chrysomeloidea</taxon>
        <taxon>Cerambycidae</taxon>
        <taxon>Lamiinae</taxon>
        <taxon>Monochamini</taxon>
        <taxon>Molorchus</taxon>
    </lineage>
</organism>
<dbReference type="EC" id="3.2.1.15" evidence="3"/>
<evidence type="ECO:0000256" key="9">
    <source>
        <dbReference type="ARBA" id="ARBA00023180"/>
    </source>
</evidence>
<evidence type="ECO:0000256" key="13">
    <source>
        <dbReference type="RuleBase" id="RU361169"/>
    </source>
</evidence>
<evidence type="ECO:0000256" key="7">
    <source>
        <dbReference type="ARBA" id="ARBA00022801"/>
    </source>
</evidence>
<name>A0ABQ9IZY8_9CUCU</name>
<feature type="signal peptide" evidence="14">
    <location>
        <begin position="1"/>
        <end position="21"/>
    </location>
</feature>
<keyword evidence="11" id="KW-0961">Cell wall biogenesis/degradation</keyword>
<comment type="caution">
    <text evidence="15">The sequence shown here is derived from an EMBL/GenBank/DDBJ whole genome shotgun (WGS) entry which is preliminary data.</text>
</comment>
<dbReference type="Proteomes" id="UP001162164">
    <property type="component" value="Unassembled WGS sequence"/>
</dbReference>
<accession>A0ABQ9IZY8</accession>
<keyword evidence="9" id="KW-0325">Glycoprotein</keyword>
<dbReference type="Gene3D" id="2.160.20.10">
    <property type="entry name" value="Single-stranded right-handed beta-helix, Pectin lyase-like"/>
    <property type="match status" value="1"/>
</dbReference>
<keyword evidence="10 13" id="KW-0326">Glycosidase</keyword>
<dbReference type="InterPro" id="IPR011050">
    <property type="entry name" value="Pectin_lyase_fold/virulence"/>
</dbReference>
<dbReference type="Pfam" id="PF00295">
    <property type="entry name" value="Glyco_hydro_28"/>
    <property type="match status" value="1"/>
</dbReference>
<keyword evidence="5 14" id="KW-0732">Signal</keyword>
<keyword evidence="4" id="KW-0964">Secreted</keyword>
<dbReference type="InterPro" id="IPR012334">
    <property type="entry name" value="Pectin_lyas_fold"/>
</dbReference>
<reference evidence="15" key="1">
    <citation type="journal article" date="2023" name="Insect Mol. Biol.">
        <title>Genome sequencing provides insights into the evolution of gene families encoding plant cell wall-degrading enzymes in longhorned beetles.</title>
        <authorList>
            <person name="Shin N.R."/>
            <person name="Okamura Y."/>
            <person name="Kirsch R."/>
            <person name="Pauchet Y."/>
        </authorList>
    </citation>
    <scope>NUCLEOTIDE SEQUENCE</scope>
    <source>
        <strain evidence="15">MMC_N1</strain>
    </source>
</reference>
<dbReference type="SUPFAM" id="SSF51126">
    <property type="entry name" value="Pectin lyase-like"/>
    <property type="match status" value="1"/>
</dbReference>
<keyword evidence="16" id="KW-1185">Reference proteome</keyword>
<dbReference type="SMART" id="SM00710">
    <property type="entry name" value="PbH1"/>
    <property type="match status" value="4"/>
</dbReference>
<evidence type="ECO:0000256" key="8">
    <source>
        <dbReference type="ARBA" id="ARBA00023157"/>
    </source>
</evidence>
<evidence type="ECO:0000256" key="1">
    <source>
        <dbReference type="ARBA" id="ARBA00004613"/>
    </source>
</evidence>
<protein>
    <recommendedName>
        <fullName evidence="3">endo-polygalacturonase</fullName>
        <ecNumber evidence="3">3.2.1.15</ecNumber>
    </recommendedName>
</protein>
<evidence type="ECO:0000313" key="16">
    <source>
        <dbReference type="Proteomes" id="UP001162164"/>
    </source>
</evidence>
<evidence type="ECO:0000256" key="6">
    <source>
        <dbReference type="ARBA" id="ARBA00022737"/>
    </source>
</evidence>
<dbReference type="PANTHER" id="PTHR31884:SF9">
    <property type="entry name" value="ENDOPOLYGALACTURONASE D-RELATED"/>
    <property type="match status" value="1"/>
</dbReference>
<evidence type="ECO:0000256" key="12">
    <source>
        <dbReference type="ARBA" id="ARBA00034074"/>
    </source>
</evidence>
<comment type="subcellular location">
    <subcellularLocation>
        <location evidence="1">Secreted</location>
    </subcellularLocation>
</comment>
<sequence length="366" mass="38574">MGVFILILASLLALLVVPVIALNETQTRNSCTVTSYSQVDTAVGSCSDIVISGIEVPAGKALDLNLKDGTKITFDGHVKFAYAEWDGPLVHIKGHGITIEGTEGHVLDGQGALYWDGKGSSGKTKPVFIRIETTGGSVANNINLLNCPIWCASIKSSDLIVDGWTIDVADGDKNGGHNTDGFGVQNSTNTVIKNSVVKNQDDCVVVNYGSNLHISNIDCSGSHGLSLSVGQGSTYYMNTVHNVTFSDCNVKSSLNGIHVKTHSDGGEGEITDVTFQNINFSGITRYGINIQEDYANGGSTGTTNNNVPIKNLKMTNVEGTVKGSSSMAVYILCADGGCEDWSWSGVDITGGHKSNSCNFNPSGYTC</sequence>
<evidence type="ECO:0000313" key="15">
    <source>
        <dbReference type="EMBL" id="KAJ8970225.1"/>
    </source>
</evidence>
<keyword evidence="8" id="KW-1015">Disulfide bond</keyword>
<dbReference type="InterPro" id="IPR006626">
    <property type="entry name" value="PbH1"/>
</dbReference>
<comment type="catalytic activity">
    <reaction evidence="12">
        <text>(1,4-alpha-D-galacturonosyl)n+m + H2O = (1,4-alpha-D-galacturonosyl)n + (1,4-alpha-D-galacturonosyl)m.</text>
        <dbReference type="EC" id="3.2.1.15"/>
    </reaction>
</comment>
<evidence type="ECO:0000256" key="10">
    <source>
        <dbReference type="ARBA" id="ARBA00023295"/>
    </source>
</evidence>
<dbReference type="InterPro" id="IPR050434">
    <property type="entry name" value="Glycosyl_hydrlase_28"/>
</dbReference>
<comment type="similarity">
    <text evidence="2 13">Belongs to the glycosyl hydrolase 28 family.</text>
</comment>
<keyword evidence="7 13" id="KW-0378">Hydrolase</keyword>
<evidence type="ECO:0000256" key="2">
    <source>
        <dbReference type="ARBA" id="ARBA00008834"/>
    </source>
</evidence>
<proteinExistence type="inferred from homology"/>
<feature type="chain" id="PRO_5045317719" description="endo-polygalacturonase" evidence="14">
    <location>
        <begin position="22"/>
        <end position="366"/>
    </location>
</feature>
<keyword evidence="6" id="KW-0677">Repeat</keyword>
<evidence type="ECO:0000256" key="5">
    <source>
        <dbReference type="ARBA" id="ARBA00022729"/>
    </source>
</evidence>
<evidence type="ECO:0000256" key="11">
    <source>
        <dbReference type="ARBA" id="ARBA00023316"/>
    </source>
</evidence>